<name>A0A6V8MRB2_9BACT</name>
<evidence type="ECO:0000313" key="2">
    <source>
        <dbReference type="EMBL" id="GFO62337.1"/>
    </source>
</evidence>
<comment type="caution">
    <text evidence="2">The sequence shown here is derived from an EMBL/GenBank/DDBJ whole genome shotgun (WGS) entry which is preliminary data.</text>
</comment>
<feature type="domain" description="DUF927" evidence="1">
    <location>
        <begin position="18"/>
        <end position="295"/>
    </location>
</feature>
<dbReference type="AlphaFoldDB" id="A0A6V8MRB2"/>
<accession>A0A6V8MRB2</accession>
<dbReference type="InterPro" id="IPR009270">
    <property type="entry name" value="DUF927"/>
</dbReference>
<gene>
    <name evidence="2" type="ORF">GMPD_02560</name>
</gene>
<dbReference type="Proteomes" id="UP000568888">
    <property type="component" value="Unassembled WGS sequence"/>
</dbReference>
<evidence type="ECO:0000313" key="3">
    <source>
        <dbReference type="Proteomes" id="UP000568888"/>
    </source>
</evidence>
<dbReference type="EMBL" id="BLXY01000001">
    <property type="protein sequence ID" value="GFO62337.1"/>
    <property type="molecule type" value="Genomic_DNA"/>
</dbReference>
<sequence length="615" mass="67951">MVPKPKIVVPEGFDLKKEYGVFKIKTLNTSKGIDSTIPELVAGWCYVSDLAQVDSEGTWYRNIVFRDFDGQRKEMLVPQRLLVQKGGALVQMLSDAGLAVVPGKEAALVEYLASFQPSSRIVLTRKTGATSDLRHYVLSPRVVIGPEAKKFRFIPEQNCPAEAAICWKGTPEEYEERVLRPAIGNPLLILALLIALASVLVRILRVDNGGFHLSSFTSRGKTTLLQLAASVFGIGTDPNRARESYIQRWSMTQGGAEGLAAAFSEKLLILDELDSFSGDLGTLLYFFSGGRGKASMTATRNLQMTRSWFVSILSSGEKTLREMIVNAGGKPMAGQFVRFLELPVGDDIFKETNGLSKAAFAENLKASCADCYGLLGPAFIEALFADLAAEEQANFDVETLQRSHEEFVQELILPNMRPEHHRALRRLGAAWLAGELAIYFGLVPFSQDDVREAVFFARNLWLREADNQAYITQGVTALQAFLRDNIDAFPLTDDEDHSEETCLGFRHPSRDLIILYPSQLQAASGECSPVDVARELRNLSMLVTHEAGRLTIKVPRASSGGKKENLYAIRAAFLTAELGLKRVILDEEVEGDDQPEWDDSFAAVQSQLQQGDHHD</sequence>
<reference evidence="3" key="1">
    <citation type="submission" date="2020-06" db="EMBL/GenBank/DDBJ databases">
        <title>Draft genomic sequecing of Geomonas sp. Red736.</title>
        <authorList>
            <person name="Itoh H."/>
            <person name="Xu Z.X."/>
            <person name="Ushijima N."/>
            <person name="Masuda Y."/>
            <person name="Shiratori Y."/>
            <person name="Senoo K."/>
        </authorList>
    </citation>
    <scope>NUCLEOTIDE SEQUENCE [LARGE SCALE GENOMIC DNA]</scope>
    <source>
        <strain evidence="3">Red736</strain>
    </source>
</reference>
<organism evidence="2 3">
    <name type="scientific">Geomonas paludis</name>
    <dbReference type="NCBI Taxonomy" id="2740185"/>
    <lineage>
        <taxon>Bacteria</taxon>
        <taxon>Pseudomonadati</taxon>
        <taxon>Thermodesulfobacteriota</taxon>
        <taxon>Desulfuromonadia</taxon>
        <taxon>Geobacterales</taxon>
        <taxon>Geobacteraceae</taxon>
        <taxon>Geomonas</taxon>
    </lineage>
</organism>
<protein>
    <recommendedName>
        <fullName evidence="1">DUF927 domain-containing protein</fullName>
    </recommendedName>
</protein>
<proteinExistence type="predicted"/>
<evidence type="ECO:0000259" key="1">
    <source>
        <dbReference type="Pfam" id="PF06048"/>
    </source>
</evidence>
<dbReference type="RefSeq" id="WP_183344265.1">
    <property type="nucleotide sequence ID" value="NZ_BLXY01000001.1"/>
</dbReference>
<dbReference type="Pfam" id="PF06048">
    <property type="entry name" value="DUF927"/>
    <property type="match status" value="1"/>
</dbReference>